<evidence type="ECO:0000313" key="6">
    <source>
        <dbReference type="Proteomes" id="UP001500213"/>
    </source>
</evidence>
<dbReference type="SUPFAM" id="SSF53448">
    <property type="entry name" value="Nucleotide-diphospho-sugar transferases"/>
    <property type="match status" value="1"/>
</dbReference>
<sequence length="712" mass="76455">MTSLTVVIVSYNTREQTLACLDSLAAEAARAPGLQVSVVVVDNGSADGSVDAVRAGHPAALVIDARENLGFAAGVNRGVAHASGEYVLLLNPDTTVLPGALSALVGFAVAHPEHGLYGGRTLAADGSLEPSSCWGAPSLWSLLCFATGLSTAFARSRVFDPESLGRWQRDTVREVPVITGCLLLMRRADWNRLGGMDERFFLYGEDAEFSLRAAAAGMRPVIVPEAEIVHTVGGSTSESGRQRNGRKMSMVMAGKATLLRARWSPGRARLGVALLEAGALTRGLLERAVGRSGGTWGEVWRRRRDWAPGYPAARPRLFDASPAPVVTNARSGAGKRAKATTGGADGGLVVEAEPAFRTEHANPYTARLYRSMAGLGVTVRDLSYWRLATARVDVVHLHWPELTFLSGRRSWRTVARLTLFFGALRLAQRRGTRLVWTVHNVVDHEQRSTPALRARLRRLLVANVDGILSLSGSGVEAARAAYPELAERPAFVTPHGHYRADYDFSAPRGAARARLGLGEDGLVVASVGQLRPYKNVPRLLEVFRAADPVAQLAVAGRPSSDAERERIVDAAAGDPRIVLDLAFQSGQRVADWLRASDLVVLPYRAIENSGSAILALSASRPVLVPRIGAMGELAELVGPAWVRTYEGDFDAAVLADALAWARDEPRPEVADLGALEWAAIAQATLDAYRAVLTRGETRSAERTERAWVPAVD</sequence>
<keyword evidence="1" id="KW-0808">Transferase</keyword>
<evidence type="ECO:0000313" key="5">
    <source>
        <dbReference type="EMBL" id="GAA4183167.1"/>
    </source>
</evidence>
<comment type="caution">
    <text evidence="5">The sequence shown here is derived from an EMBL/GenBank/DDBJ whole genome shotgun (WGS) entry which is preliminary data.</text>
</comment>
<organism evidence="5 6">
    <name type="scientific">Gryllotalpicola kribbensis</name>
    <dbReference type="NCBI Taxonomy" id="993084"/>
    <lineage>
        <taxon>Bacteria</taxon>
        <taxon>Bacillati</taxon>
        <taxon>Actinomycetota</taxon>
        <taxon>Actinomycetes</taxon>
        <taxon>Micrococcales</taxon>
        <taxon>Microbacteriaceae</taxon>
        <taxon>Gryllotalpicola</taxon>
    </lineage>
</organism>
<feature type="domain" description="Glycosyltransferase 2-like" evidence="3">
    <location>
        <begin position="5"/>
        <end position="129"/>
    </location>
</feature>
<accession>A0ABP8AFL4</accession>
<dbReference type="Proteomes" id="UP001500213">
    <property type="component" value="Unassembled WGS sequence"/>
</dbReference>
<evidence type="ECO:0008006" key="7">
    <source>
        <dbReference type="Google" id="ProtNLM"/>
    </source>
</evidence>
<evidence type="ECO:0000256" key="1">
    <source>
        <dbReference type="ARBA" id="ARBA00022679"/>
    </source>
</evidence>
<dbReference type="Gene3D" id="3.40.50.2000">
    <property type="entry name" value="Glycogen Phosphorylase B"/>
    <property type="match status" value="2"/>
</dbReference>
<dbReference type="RefSeq" id="WP_344772898.1">
    <property type="nucleotide sequence ID" value="NZ_BAABBX010000001.1"/>
</dbReference>
<dbReference type="PANTHER" id="PTHR43179:SF7">
    <property type="entry name" value="RHAMNOSYLTRANSFERASE WBBL"/>
    <property type="match status" value="1"/>
</dbReference>
<feature type="domain" description="Glycosyl transferase family 1" evidence="2">
    <location>
        <begin position="511"/>
        <end position="633"/>
    </location>
</feature>
<dbReference type="Pfam" id="PF02709">
    <property type="entry name" value="Glyco_transf_7C"/>
    <property type="match status" value="1"/>
</dbReference>
<keyword evidence="6" id="KW-1185">Reference proteome</keyword>
<dbReference type="InterPro" id="IPR029044">
    <property type="entry name" value="Nucleotide-diphossugar_trans"/>
</dbReference>
<dbReference type="SUPFAM" id="SSF53756">
    <property type="entry name" value="UDP-Glycosyltransferase/glycogen phosphorylase"/>
    <property type="match status" value="1"/>
</dbReference>
<dbReference type="CDD" id="cd04186">
    <property type="entry name" value="GT_2_like_c"/>
    <property type="match status" value="1"/>
</dbReference>
<dbReference type="InterPro" id="IPR001173">
    <property type="entry name" value="Glyco_trans_2-like"/>
</dbReference>
<dbReference type="CDD" id="cd03801">
    <property type="entry name" value="GT4_PimA-like"/>
    <property type="match status" value="1"/>
</dbReference>
<reference evidence="6" key="1">
    <citation type="journal article" date="2019" name="Int. J. Syst. Evol. Microbiol.">
        <title>The Global Catalogue of Microorganisms (GCM) 10K type strain sequencing project: providing services to taxonomists for standard genome sequencing and annotation.</title>
        <authorList>
            <consortium name="The Broad Institute Genomics Platform"/>
            <consortium name="The Broad Institute Genome Sequencing Center for Infectious Disease"/>
            <person name="Wu L."/>
            <person name="Ma J."/>
        </authorList>
    </citation>
    <scope>NUCLEOTIDE SEQUENCE [LARGE SCALE GENOMIC DNA]</scope>
    <source>
        <strain evidence="6">JCM 17593</strain>
    </source>
</reference>
<dbReference type="EMBL" id="BAABBX010000001">
    <property type="protein sequence ID" value="GAA4183167.1"/>
    <property type="molecule type" value="Genomic_DNA"/>
</dbReference>
<dbReference type="InterPro" id="IPR001296">
    <property type="entry name" value="Glyco_trans_1"/>
</dbReference>
<protein>
    <recommendedName>
        <fullName evidence="7">Glycosyltransferase</fullName>
    </recommendedName>
</protein>
<dbReference type="Pfam" id="PF00535">
    <property type="entry name" value="Glycos_transf_2"/>
    <property type="match status" value="1"/>
</dbReference>
<evidence type="ECO:0000259" key="4">
    <source>
        <dbReference type="Pfam" id="PF02709"/>
    </source>
</evidence>
<dbReference type="Pfam" id="PF00534">
    <property type="entry name" value="Glycos_transf_1"/>
    <property type="match status" value="1"/>
</dbReference>
<dbReference type="InterPro" id="IPR027791">
    <property type="entry name" value="Galactosyl_T_C"/>
</dbReference>
<name>A0ABP8AFL4_9MICO</name>
<dbReference type="PANTHER" id="PTHR43179">
    <property type="entry name" value="RHAMNOSYLTRANSFERASE WBBL"/>
    <property type="match status" value="1"/>
</dbReference>
<evidence type="ECO:0000259" key="2">
    <source>
        <dbReference type="Pfam" id="PF00534"/>
    </source>
</evidence>
<evidence type="ECO:0000259" key="3">
    <source>
        <dbReference type="Pfam" id="PF00535"/>
    </source>
</evidence>
<gene>
    <name evidence="5" type="ORF">GCM10022288_02150</name>
</gene>
<proteinExistence type="predicted"/>
<dbReference type="Gene3D" id="3.90.550.10">
    <property type="entry name" value="Spore Coat Polysaccharide Biosynthesis Protein SpsA, Chain A"/>
    <property type="match status" value="1"/>
</dbReference>
<feature type="domain" description="Galactosyltransferase C-terminal" evidence="4">
    <location>
        <begin position="176"/>
        <end position="225"/>
    </location>
</feature>